<dbReference type="EMBL" id="LGRN01000038">
    <property type="protein sequence ID" value="OJD18326.1"/>
    <property type="molecule type" value="Genomic_DNA"/>
</dbReference>
<proteinExistence type="predicted"/>
<name>A0A1J9PQ68_9EURO</name>
<feature type="region of interest" description="Disordered" evidence="1">
    <location>
        <begin position="41"/>
        <end position="71"/>
    </location>
</feature>
<dbReference type="AlphaFoldDB" id="A0A1J9PQ68"/>
<reference evidence="2 3" key="1">
    <citation type="submission" date="2015-07" db="EMBL/GenBank/DDBJ databases">
        <title>Emmonsia species relationships and genome sequence.</title>
        <authorList>
            <consortium name="The Broad Institute Genomics Platform"/>
            <person name="Cuomo C.A."/>
            <person name="Munoz J.F."/>
            <person name="Imamovic A."/>
            <person name="Priest M.E."/>
            <person name="Young S."/>
            <person name="Clay O.K."/>
            <person name="McEwen J.G."/>
        </authorList>
    </citation>
    <scope>NUCLEOTIDE SEQUENCE [LARGE SCALE GENOMIC DNA]</scope>
    <source>
        <strain evidence="2 3">UAMH 9510</strain>
    </source>
</reference>
<sequence length="183" mass="19616">MVAADENGQITQKLQHHALNYLRHDLQRTSISALFTVVEKPTKPTPTPAAAAATSSSSSSSSSTQIPTPGLAKSRSRICSLLGSGLAFESIELLAEVIRQSPGIEPNDQTLEGEGLAQVLAAVDGDIVQALTAVQKIAIVNNWGRENLLTGQRQVLLCFRGDLENCKGGAREWVWILDSKEAR</sequence>
<organism evidence="2 3">
    <name type="scientific">Emergomyces pasteurianus Ep9510</name>
    <dbReference type="NCBI Taxonomy" id="1447872"/>
    <lineage>
        <taxon>Eukaryota</taxon>
        <taxon>Fungi</taxon>
        <taxon>Dikarya</taxon>
        <taxon>Ascomycota</taxon>
        <taxon>Pezizomycotina</taxon>
        <taxon>Eurotiomycetes</taxon>
        <taxon>Eurotiomycetidae</taxon>
        <taxon>Onygenales</taxon>
        <taxon>Ajellomycetaceae</taxon>
        <taxon>Emergomyces</taxon>
    </lineage>
</organism>
<dbReference type="OrthoDB" id="686384at2759"/>
<evidence type="ECO:0000313" key="3">
    <source>
        <dbReference type="Proteomes" id="UP000182235"/>
    </source>
</evidence>
<dbReference type="Proteomes" id="UP000182235">
    <property type="component" value="Unassembled WGS sequence"/>
</dbReference>
<evidence type="ECO:0000256" key="1">
    <source>
        <dbReference type="SAM" id="MobiDB-lite"/>
    </source>
</evidence>
<accession>A0A1J9PQ68</accession>
<gene>
    <name evidence="2" type="ORF">AJ78_01639</name>
</gene>
<evidence type="ECO:0000313" key="2">
    <source>
        <dbReference type="EMBL" id="OJD18326.1"/>
    </source>
</evidence>
<keyword evidence="3" id="KW-1185">Reference proteome</keyword>
<dbReference type="STRING" id="1447872.A0A1J9PQ68"/>
<dbReference type="VEuPathDB" id="FungiDB:AJ78_01639"/>
<comment type="caution">
    <text evidence="2">The sequence shown here is derived from an EMBL/GenBank/DDBJ whole genome shotgun (WGS) entry which is preliminary data.</text>
</comment>
<feature type="compositionally biased region" description="Low complexity" evidence="1">
    <location>
        <begin position="48"/>
        <end position="64"/>
    </location>
</feature>
<protein>
    <submittedName>
        <fullName evidence="2">Uncharacterized protein</fullName>
    </submittedName>
</protein>